<proteinExistence type="predicted"/>
<dbReference type="Proteomes" id="UP001148662">
    <property type="component" value="Unassembled WGS sequence"/>
</dbReference>
<name>A0ACC1S8S2_9APHY</name>
<gene>
    <name evidence="1" type="ORF">NM688_g7177</name>
</gene>
<accession>A0ACC1S8S2</accession>
<sequence length="82" mass="8700">MHRNRVRDDLPRVPADARREQRGRDSVVLLPGVTQRGDAWTGPAPSAVACAREERRVGATCGADGVQEGRAHTMALGPTGGV</sequence>
<protein>
    <submittedName>
        <fullName evidence="1">Uncharacterized protein</fullName>
    </submittedName>
</protein>
<organism evidence="1 2">
    <name type="scientific">Phlebia brevispora</name>
    <dbReference type="NCBI Taxonomy" id="194682"/>
    <lineage>
        <taxon>Eukaryota</taxon>
        <taxon>Fungi</taxon>
        <taxon>Dikarya</taxon>
        <taxon>Basidiomycota</taxon>
        <taxon>Agaricomycotina</taxon>
        <taxon>Agaricomycetes</taxon>
        <taxon>Polyporales</taxon>
        <taxon>Meruliaceae</taxon>
        <taxon>Phlebia</taxon>
    </lineage>
</organism>
<comment type="caution">
    <text evidence="1">The sequence shown here is derived from an EMBL/GenBank/DDBJ whole genome shotgun (WGS) entry which is preliminary data.</text>
</comment>
<reference evidence="1" key="1">
    <citation type="submission" date="2022-07" db="EMBL/GenBank/DDBJ databases">
        <title>Genome Sequence of Phlebia brevispora.</title>
        <authorList>
            <person name="Buettner E."/>
        </authorList>
    </citation>
    <scope>NUCLEOTIDE SEQUENCE</scope>
    <source>
        <strain evidence="1">MPL23</strain>
    </source>
</reference>
<evidence type="ECO:0000313" key="1">
    <source>
        <dbReference type="EMBL" id="KAJ3534157.1"/>
    </source>
</evidence>
<evidence type="ECO:0000313" key="2">
    <source>
        <dbReference type="Proteomes" id="UP001148662"/>
    </source>
</evidence>
<dbReference type="EMBL" id="JANHOG010001625">
    <property type="protein sequence ID" value="KAJ3534157.1"/>
    <property type="molecule type" value="Genomic_DNA"/>
</dbReference>
<keyword evidence="2" id="KW-1185">Reference proteome</keyword>